<dbReference type="Pfam" id="PF17972">
    <property type="entry name" value="bMG5"/>
    <property type="match status" value="1"/>
</dbReference>
<dbReference type="InterPro" id="IPR011625">
    <property type="entry name" value="A2M_N_BRD"/>
</dbReference>
<dbReference type="Pfam" id="PF07703">
    <property type="entry name" value="A2M_BRD"/>
    <property type="match status" value="1"/>
</dbReference>
<dbReference type="PANTHER" id="PTHR40094:SF1">
    <property type="entry name" value="UBIQUITIN DOMAIN-CONTAINING PROTEIN"/>
    <property type="match status" value="1"/>
</dbReference>
<evidence type="ECO:0000313" key="6">
    <source>
        <dbReference type="Proteomes" id="UP001232992"/>
    </source>
</evidence>
<dbReference type="Pfam" id="PF11974">
    <property type="entry name" value="bMG3"/>
    <property type="match status" value="1"/>
</dbReference>
<feature type="domain" description="Alpha-2-macroglobulin bait region" evidence="3">
    <location>
        <begin position="1016"/>
        <end position="1167"/>
    </location>
</feature>
<dbReference type="InterPro" id="IPR008930">
    <property type="entry name" value="Terpenoid_cyclase/PrenylTrfase"/>
</dbReference>
<dbReference type="RefSeq" id="WP_283758422.1">
    <property type="nucleotide sequence ID" value="NZ_JAQOSQ010000010.1"/>
</dbReference>
<dbReference type="SMART" id="SM01360">
    <property type="entry name" value="A2M"/>
    <property type="match status" value="1"/>
</dbReference>
<dbReference type="SUPFAM" id="SSF48239">
    <property type="entry name" value="Terpenoid cyclases/Protein prenyltransferases"/>
    <property type="match status" value="1"/>
</dbReference>
<dbReference type="SMART" id="SM01359">
    <property type="entry name" value="A2M_N_2"/>
    <property type="match status" value="1"/>
</dbReference>
<comment type="similarity">
    <text evidence="1">Belongs to the protease inhibitor I39 (alpha-2-macroglobulin) family. Bacterial alpha-2-macroglobulin subfamily.</text>
</comment>
<evidence type="ECO:0000256" key="2">
    <source>
        <dbReference type="ARBA" id="ARBA00022729"/>
    </source>
</evidence>
<accession>A0ABT7BZ97</accession>
<gene>
    <name evidence="5" type="ORF">PMH09_11285</name>
</gene>
<evidence type="ECO:0000313" key="5">
    <source>
        <dbReference type="EMBL" id="MDJ1183771.1"/>
    </source>
</evidence>
<dbReference type="InterPro" id="IPR001599">
    <property type="entry name" value="Macroglobln_a2"/>
</dbReference>
<evidence type="ECO:0000256" key="1">
    <source>
        <dbReference type="ARBA" id="ARBA00010556"/>
    </source>
</evidence>
<dbReference type="EMBL" id="JAQOSQ010000010">
    <property type="protein sequence ID" value="MDJ1183771.1"/>
    <property type="molecule type" value="Genomic_DNA"/>
</dbReference>
<dbReference type="Gene3D" id="2.60.40.10">
    <property type="entry name" value="Immunoglobulins"/>
    <property type="match status" value="1"/>
</dbReference>
<dbReference type="InterPro" id="IPR041203">
    <property type="entry name" value="Bact_A2M_MG5"/>
</dbReference>
<dbReference type="InterPro" id="IPR002890">
    <property type="entry name" value="MG2"/>
</dbReference>
<dbReference type="Gene3D" id="2.60.40.1930">
    <property type="match status" value="1"/>
</dbReference>
<dbReference type="Pfam" id="PF13205">
    <property type="entry name" value="Big_5"/>
    <property type="match status" value="1"/>
</dbReference>
<dbReference type="InterPro" id="IPR021868">
    <property type="entry name" value="Alpha_2_Macroglob_MG3"/>
</dbReference>
<protein>
    <submittedName>
        <fullName evidence="5">Alpha-2-macroglobulin family protein</fullName>
    </submittedName>
</protein>
<dbReference type="Pfam" id="PF01835">
    <property type="entry name" value="MG2"/>
    <property type="match status" value="1"/>
</dbReference>
<proteinExistence type="inferred from homology"/>
<dbReference type="Gene3D" id="1.50.10.20">
    <property type="match status" value="1"/>
</dbReference>
<dbReference type="Proteomes" id="UP001232992">
    <property type="component" value="Unassembled WGS sequence"/>
</dbReference>
<keyword evidence="6" id="KW-1185">Reference proteome</keyword>
<dbReference type="Pfam" id="PF17973">
    <property type="entry name" value="bMG10"/>
    <property type="match status" value="1"/>
</dbReference>
<dbReference type="PANTHER" id="PTHR40094">
    <property type="entry name" value="ALPHA-2-MACROGLOBULIN HOMOLOG"/>
    <property type="match status" value="1"/>
</dbReference>
<sequence>MSRRRKRMIGRVWRQIFHFPSHVYRRYRVGILLVLFIATLSGCRLVGVRSQNQPLATVSPLPLATPPAWIQAISPTEEAQPLNQINVIFTDPLIPLESLDSPDRKNLLKQFQITPNLPGTFRFLTPRMVGFQADRALPLATRVQVTLKQGLKDLNNHQLDRDFAWTFNTPGIQLTNLPGSQLDSNSNPVPLDINPQLRFTSNVELNLQSLEEHTRLVSAGSDRDIPINIVRDESNTFESAQTRFDPSRQQYDYIITPKKTLEKATPYSLEISAGLEPANGNLPSEIPFSSQFKTYNQLNFDELESYGEAGPGGAYGRFVQGSPQLRFNNPVVGESAIANISINPPPSPDAPPLVQLTYEPNIVQLNPWALSPDTNYTITIDPALEDQFGQTLDNPVTLQYETGNISPDIWVPSGLNILPSSKDIQLDISTVNLPDSEYQGAFRSIKPTDLVYIDSAYPQGDGKDILPPENQWQSYSVSGQQNQTLINSVNLREELGENSGMLAYGVGAKTNSYEEKGQLQWNRPKYYGLVGLTNLGVFAQWFPESGLVRVNHLDDGAPVSGAAVEIYQSKLREKNRPQPKACATGRTDELGLLQLTAPQLRQCMGGQRFEQAPELLVIAKENNDWAFTRTQSYSGAYGYGMYAGWSEDKPVSRGTIFSDRELYQPGEKAAFTIAAYYLQMGELKADKRRSYRVTIQDPKGKEIKLENSYFTNQFGTFAVETNIGEDWEVGDYQIRAESDRGLAMRGNFKVAEFKPPNFKVEVNVNRETAQPGDSITATANSNYLFGAPVINGNAEYYVTRSQAEIAPSGWESYSFGQQWFWPEEAPQLESDVLQSQQTLDDSGAGSKSFTIAKDIPYPMTYQVDVSVSDVSNLSVTNATTVTVLPSDRLIGLKSNFVADAGQPFPVEVIVTDAEGNAKAGEKVILELQKMTYSSVTRIVEGGRSDRTSVEYETVGQTTIKSNNNPVTAQLTPTESGSYRIRANLAGSKTDATASDLQIWATGAGGVRWGRGDEDVLEIKLDKDTYKPGETATALIQSPYEEGQLYFAIVRDKPLFQAMQQVEGGAPQVQFQITPEMLPNAAFEAVLVRQGKSLQTATGEIDNLVKVGFAPFQIDLSDRHLSVEVTPSVPQLQPGGQQTLQLQLKDEQNRNVQGQLTIMVVNEAILQLTGYRPPDLLDTVYAEQPISTRFSDNRPDVILQPQASPIAKGWGYGGGFSAGNANTRTRRDFQPLAYYNGSVITDAQGRATISFTLPDDLTTWRVMVVANDANLRFGNGETTFITNQPILTNPILPQFVRPGDRINAGLSVTNTTADTGNVEITGTLTGGLSFESTGNTLDTRQVQAGTGTIGERFPISAIQEGTATVTFSTRFNNQPVDAFEVPLEIKPLEITEQVVESGTTTSTLTLPVNVTEDTAPDTGGLQIDLASTLMPQIMASAKDVFGRNTLPFAEPAASQLLIAASLERLGNQYGQGVEMFDLPEKTRAALSQLAQLQQEDGGFSSYPSSRQSNPYITPYVAEALASASQAGFSLEGVNVDLLRVYLQELLANPEEEDLCTTAICKQKLRLDALIALAAWGNARNDFLSDIYSARDEYDTVTQIRLARYLSRFPAWKREADSLTDEIQESVYQTGRTATVNLPETYHWLSSPAIAQAEALRLFLSRNTPAADTGRLLTSLLNLRRNGTWGSTYNSARALSALVAYAQTESTPPNFAADVSLGGQQLGVTQFQDYENSTWSLHVPMAQLPPGNRDLVIDKSGEGKLHYLVSYGYRLSGNQPGRLNGLRVVRKVRAANEEKVLRTTGLYDRAEPFTTQTGRVFDVGLEIITDHLVNNVIINDFLPAGLEAINGEFKTDRSQGTSDRTSWNIRYQQMYKDRVVAYGDRLEPGIYELHYLARSVTPGSYLWPGAQAYLQHAPEEFGRSASSRLILQ</sequence>
<organism evidence="5 6">
    <name type="scientific">Roseofilum casamattae BLCC-M143</name>
    <dbReference type="NCBI Taxonomy" id="3022442"/>
    <lineage>
        <taxon>Bacteria</taxon>
        <taxon>Bacillati</taxon>
        <taxon>Cyanobacteriota</taxon>
        <taxon>Cyanophyceae</taxon>
        <taxon>Desertifilales</taxon>
        <taxon>Desertifilaceae</taxon>
        <taxon>Roseofilum</taxon>
        <taxon>Roseofilum casamattae</taxon>
    </lineage>
</organism>
<comment type="caution">
    <text evidence="5">The sequence shown here is derived from an EMBL/GenBank/DDBJ whole genome shotgun (WGS) entry which is preliminary data.</text>
</comment>
<dbReference type="InterPro" id="IPR032812">
    <property type="entry name" value="SbsA_Ig"/>
</dbReference>
<dbReference type="InterPro" id="IPR013783">
    <property type="entry name" value="Ig-like_fold"/>
</dbReference>
<dbReference type="InterPro" id="IPR041246">
    <property type="entry name" value="Bact_MG10"/>
</dbReference>
<dbReference type="Gene3D" id="2.60.40.3710">
    <property type="match status" value="1"/>
</dbReference>
<reference evidence="5 6" key="1">
    <citation type="submission" date="2023-01" db="EMBL/GenBank/DDBJ databases">
        <title>Novel diversity within Roseofilum (Cyanobacteria; Desertifilaceae) from marine benthic mats with descriptions of four novel species.</title>
        <authorList>
            <person name="Wang Y."/>
            <person name="Berthold D.E."/>
            <person name="Hu J."/>
            <person name="Lefler F.W."/>
            <person name="Laughinghouse H.D. IV."/>
        </authorList>
    </citation>
    <scope>NUCLEOTIDE SEQUENCE [LARGE SCALE GENOMIC DNA]</scope>
    <source>
        <strain evidence="5 6">BLCC-M143</strain>
    </source>
</reference>
<feature type="domain" description="Alpha-2-macroglobulin" evidence="4">
    <location>
        <begin position="1231"/>
        <end position="1321"/>
    </location>
</feature>
<evidence type="ECO:0000259" key="4">
    <source>
        <dbReference type="SMART" id="SM01360"/>
    </source>
</evidence>
<dbReference type="InterPro" id="IPR051802">
    <property type="entry name" value="YfhM-like"/>
</dbReference>
<dbReference type="Pfam" id="PF00207">
    <property type="entry name" value="A2M"/>
    <property type="match status" value="1"/>
</dbReference>
<evidence type="ECO:0000259" key="3">
    <source>
        <dbReference type="SMART" id="SM01359"/>
    </source>
</evidence>
<keyword evidence="2" id="KW-0732">Signal</keyword>
<name>A0ABT7BZ97_9CYAN</name>